<keyword evidence="1" id="KW-0812">Transmembrane</keyword>
<evidence type="ECO:0000256" key="1">
    <source>
        <dbReference type="SAM" id="Phobius"/>
    </source>
</evidence>
<evidence type="ECO:0000313" key="3">
    <source>
        <dbReference type="EMBL" id="GAH62428.1"/>
    </source>
</evidence>
<dbReference type="InterPro" id="IPR020846">
    <property type="entry name" value="MFS_dom"/>
</dbReference>
<gene>
    <name evidence="3" type="ORF">S03H2_51853</name>
</gene>
<comment type="caution">
    <text evidence="3">The sequence shown here is derived from an EMBL/GenBank/DDBJ whole genome shotgun (WGS) entry which is preliminary data.</text>
</comment>
<name>X1IXZ8_9ZZZZ</name>
<dbReference type="GO" id="GO:0022857">
    <property type="term" value="F:transmembrane transporter activity"/>
    <property type="evidence" value="ECO:0007669"/>
    <property type="project" value="InterPro"/>
</dbReference>
<evidence type="ECO:0000259" key="2">
    <source>
        <dbReference type="PROSITE" id="PS50850"/>
    </source>
</evidence>
<feature type="transmembrane region" description="Helical" evidence="1">
    <location>
        <begin position="7"/>
        <end position="32"/>
    </location>
</feature>
<dbReference type="PROSITE" id="PS50850">
    <property type="entry name" value="MFS"/>
    <property type="match status" value="1"/>
</dbReference>
<accession>X1IXZ8</accession>
<dbReference type="InterPro" id="IPR036259">
    <property type="entry name" value="MFS_trans_sf"/>
</dbReference>
<organism evidence="3">
    <name type="scientific">marine sediment metagenome</name>
    <dbReference type="NCBI Taxonomy" id="412755"/>
    <lineage>
        <taxon>unclassified sequences</taxon>
        <taxon>metagenomes</taxon>
        <taxon>ecological metagenomes</taxon>
    </lineage>
</organism>
<feature type="domain" description="Major facilitator superfamily (MFS) profile" evidence="2">
    <location>
        <begin position="1"/>
        <end position="64"/>
    </location>
</feature>
<dbReference type="EMBL" id="BARU01032924">
    <property type="protein sequence ID" value="GAH62428.1"/>
    <property type="molecule type" value="Genomic_DNA"/>
</dbReference>
<keyword evidence="1" id="KW-1133">Transmembrane helix</keyword>
<dbReference type="SUPFAM" id="SSF103473">
    <property type="entry name" value="MFS general substrate transporter"/>
    <property type="match status" value="1"/>
</dbReference>
<feature type="transmembrane region" description="Helical" evidence="1">
    <location>
        <begin position="38"/>
        <end position="59"/>
    </location>
</feature>
<protein>
    <recommendedName>
        <fullName evidence="2">Major facilitator superfamily (MFS) profile domain-containing protein</fullName>
    </recommendedName>
</protein>
<keyword evidence="1" id="KW-0472">Membrane</keyword>
<feature type="non-terminal residue" evidence="3">
    <location>
        <position position="1"/>
    </location>
</feature>
<dbReference type="Gene3D" id="1.20.1250.20">
    <property type="entry name" value="MFS general substrate transporter like domains"/>
    <property type="match status" value="1"/>
</dbReference>
<reference evidence="3" key="1">
    <citation type="journal article" date="2014" name="Front. Microbiol.">
        <title>High frequency of phylogenetically diverse reductive dehalogenase-homologous genes in deep subseafloor sedimentary metagenomes.</title>
        <authorList>
            <person name="Kawai M."/>
            <person name="Futagami T."/>
            <person name="Toyoda A."/>
            <person name="Takaki Y."/>
            <person name="Nishi S."/>
            <person name="Hori S."/>
            <person name="Arai W."/>
            <person name="Tsubouchi T."/>
            <person name="Morono Y."/>
            <person name="Uchiyama I."/>
            <person name="Ito T."/>
            <person name="Fujiyama A."/>
            <person name="Inagaki F."/>
            <person name="Takami H."/>
        </authorList>
    </citation>
    <scope>NUCLEOTIDE SEQUENCE</scope>
    <source>
        <strain evidence="3">Expedition CK06-06</strain>
    </source>
</reference>
<sequence>FGTGSHGVIFGIVFFSGAIGGGIGAVLAGHIFDVSGSYQLAFLTFVGVGIIGLILCLFLRPIINKGGEK</sequence>
<proteinExistence type="predicted"/>
<dbReference type="AlphaFoldDB" id="X1IXZ8"/>